<proteinExistence type="predicted"/>
<dbReference type="STRING" id="1347342.BN863_19010"/>
<evidence type="ECO:0000313" key="2">
    <source>
        <dbReference type="Proteomes" id="UP000016160"/>
    </source>
</evidence>
<dbReference type="HOGENOM" id="CLU_764509_0_0_10"/>
<keyword evidence="2" id="KW-1185">Reference proteome</keyword>
<dbReference type="Proteomes" id="UP000016160">
    <property type="component" value="Chromosome"/>
</dbReference>
<name>T2KMD0_FORAG</name>
<protein>
    <submittedName>
        <fullName evidence="1">Uncharacterized protein</fullName>
    </submittedName>
</protein>
<dbReference type="eggNOG" id="ENOG5033WQS">
    <property type="taxonomic scope" value="Bacteria"/>
</dbReference>
<gene>
    <name evidence="1" type="ORF">BN863_19010</name>
</gene>
<organism evidence="1 2">
    <name type="scientific">Formosa agariphila (strain DSM 15362 / KCTC 12365 / LMG 23005 / KMM 3901 / M-2Alg 35-1)</name>
    <dbReference type="NCBI Taxonomy" id="1347342"/>
    <lineage>
        <taxon>Bacteria</taxon>
        <taxon>Pseudomonadati</taxon>
        <taxon>Bacteroidota</taxon>
        <taxon>Flavobacteriia</taxon>
        <taxon>Flavobacteriales</taxon>
        <taxon>Flavobacteriaceae</taxon>
        <taxon>Formosa</taxon>
    </lineage>
</organism>
<dbReference type="EMBL" id="HG315671">
    <property type="protein sequence ID" value="CDF79613.1"/>
    <property type="molecule type" value="Genomic_DNA"/>
</dbReference>
<sequence>MYREDTRLEQNEIKYNLPKNLLKLEIVYTLNEPRVFKNGKDQALTSSTTKITIEDPLKISKLFVADRSKTFVLKGAQVAEDYFLNPDEYADTANTETVSDVCVQNISRTEAVLKSSFTDSSKEAQAYSSVIEILDNLSRIKTKVDADYTLDLVSMYKSKITTVNEDFKPYIRKSKVKYTVIIDPSASESPTGQWAVLSNGNIQHTIYPKHIFKENTELIDTVTIVTPNIENYKLSHLEDKDAVEGLVYRSPSSETFSVKLNNQLLDGDALQLSQFGTMKVITVDELISNVDSDILLFKSKDTPKATGQYETIASLNDTVELLDFDSNETIEASQIAIKNEYEEKLKKIDLLINKLKARKKEL</sequence>
<reference evidence="1 2" key="1">
    <citation type="journal article" date="2013" name="Appl. Environ. Microbiol.">
        <title>The genome of the alga-associated marine flavobacterium Formosa agariphila KMM 3901T reveals a broad potential for degradation of algal polysaccharides.</title>
        <authorList>
            <person name="Mann A.J."/>
            <person name="Hahnke R.L."/>
            <person name="Huang S."/>
            <person name="Werner J."/>
            <person name="Xing P."/>
            <person name="Barbeyron T."/>
            <person name="Huettel B."/>
            <person name="Stueber K."/>
            <person name="Reinhardt R."/>
            <person name="Harder J."/>
            <person name="Gloeckner F.O."/>
            <person name="Amann R.I."/>
            <person name="Teeling H."/>
        </authorList>
    </citation>
    <scope>NUCLEOTIDE SEQUENCE [LARGE SCALE GENOMIC DNA]</scope>
    <source>
        <strain evidence="2">DSM 15362 / KCTC 12365 / LMG 23005 / KMM 3901</strain>
    </source>
</reference>
<dbReference type="AlphaFoldDB" id="T2KMD0"/>
<dbReference type="PATRIC" id="fig|1347342.6.peg.1904"/>
<evidence type="ECO:0000313" key="1">
    <source>
        <dbReference type="EMBL" id="CDF79613.1"/>
    </source>
</evidence>
<accession>T2KMD0</accession>